<evidence type="ECO:0000256" key="4">
    <source>
        <dbReference type="ARBA" id="ARBA00022692"/>
    </source>
</evidence>
<comment type="subcellular location">
    <subcellularLocation>
        <location evidence="1">Membrane</location>
        <topology evidence="1">Multi-pass membrane protein</topology>
    </subcellularLocation>
</comment>
<keyword evidence="7 11" id="KW-1133">Transmembrane helix</keyword>
<dbReference type="AlphaFoldDB" id="A0A3N4KMW0"/>
<protein>
    <submittedName>
        <fullName evidence="12">Mitochondrial carrier</fullName>
    </submittedName>
</protein>
<keyword evidence="6" id="KW-0496">Mitochondrion</keyword>
<keyword evidence="6" id="KW-0999">Mitochondrion inner membrane</keyword>
<keyword evidence="8 9" id="KW-0472">Membrane</keyword>
<evidence type="ECO:0000256" key="1">
    <source>
        <dbReference type="ARBA" id="ARBA00004141"/>
    </source>
</evidence>
<evidence type="ECO:0000256" key="10">
    <source>
        <dbReference type="RuleBase" id="RU000488"/>
    </source>
</evidence>
<evidence type="ECO:0000256" key="7">
    <source>
        <dbReference type="ARBA" id="ARBA00022989"/>
    </source>
</evidence>
<evidence type="ECO:0000256" key="6">
    <source>
        <dbReference type="ARBA" id="ARBA00022792"/>
    </source>
</evidence>
<organism evidence="12 13">
    <name type="scientific">Morchella conica CCBAS932</name>
    <dbReference type="NCBI Taxonomy" id="1392247"/>
    <lineage>
        <taxon>Eukaryota</taxon>
        <taxon>Fungi</taxon>
        <taxon>Dikarya</taxon>
        <taxon>Ascomycota</taxon>
        <taxon>Pezizomycotina</taxon>
        <taxon>Pezizomycetes</taxon>
        <taxon>Pezizales</taxon>
        <taxon>Morchellaceae</taxon>
        <taxon>Morchella</taxon>
    </lineage>
</organism>
<feature type="transmembrane region" description="Helical" evidence="11">
    <location>
        <begin position="53"/>
        <end position="72"/>
    </location>
</feature>
<keyword evidence="13" id="KW-1185">Reference proteome</keyword>
<keyword evidence="4 9" id="KW-0812">Transmembrane</keyword>
<dbReference type="Gene3D" id="1.50.40.10">
    <property type="entry name" value="Mitochondrial carrier domain"/>
    <property type="match status" value="1"/>
</dbReference>
<evidence type="ECO:0000256" key="8">
    <source>
        <dbReference type="ARBA" id="ARBA00023136"/>
    </source>
</evidence>
<evidence type="ECO:0000256" key="9">
    <source>
        <dbReference type="PROSITE-ProRule" id="PRU00282"/>
    </source>
</evidence>
<feature type="repeat" description="Solcar" evidence="9">
    <location>
        <begin position="87"/>
        <end position="170"/>
    </location>
</feature>
<gene>
    <name evidence="12" type="ORF">P167DRAFT_508822</name>
</gene>
<dbReference type="InterPro" id="IPR018108">
    <property type="entry name" value="MCP_transmembrane"/>
</dbReference>
<evidence type="ECO:0000256" key="2">
    <source>
        <dbReference type="ARBA" id="ARBA00006375"/>
    </source>
</evidence>
<reference evidence="12 13" key="1">
    <citation type="journal article" date="2018" name="Nat. Ecol. Evol.">
        <title>Pezizomycetes genomes reveal the molecular basis of ectomycorrhizal truffle lifestyle.</title>
        <authorList>
            <person name="Murat C."/>
            <person name="Payen T."/>
            <person name="Noel B."/>
            <person name="Kuo A."/>
            <person name="Morin E."/>
            <person name="Chen J."/>
            <person name="Kohler A."/>
            <person name="Krizsan K."/>
            <person name="Balestrini R."/>
            <person name="Da Silva C."/>
            <person name="Montanini B."/>
            <person name="Hainaut M."/>
            <person name="Levati E."/>
            <person name="Barry K.W."/>
            <person name="Belfiori B."/>
            <person name="Cichocki N."/>
            <person name="Clum A."/>
            <person name="Dockter R.B."/>
            <person name="Fauchery L."/>
            <person name="Guy J."/>
            <person name="Iotti M."/>
            <person name="Le Tacon F."/>
            <person name="Lindquist E.A."/>
            <person name="Lipzen A."/>
            <person name="Malagnac F."/>
            <person name="Mello A."/>
            <person name="Molinier V."/>
            <person name="Miyauchi S."/>
            <person name="Poulain J."/>
            <person name="Riccioni C."/>
            <person name="Rubini A."/>
            <person name="Sitrit Y."/>
            <person name="Splivallo R."/>
            <person name="Traeger S."/>
            <person name="Wang M."/>
            <person name="Zifcakova L."/>
            <person name="Wipf D."/>
            <person name="Zambonelli A."/>
            <person name="Paolocci F."/>
            <person name="Nowrousian M."/>
            <person name="Ottonello S."/>
            <person name="Baldrian P."/>
            <person name="Spatafora J.W."/>
            <person name="Henrissat B."/>
            <person name="Nagy L.G."/>
            <person name="Aury J.M."/>
            <person name="Wincker P."/>
            <person name="Grigoriev I.V."/>
            <person name="Bonfante P."/>
            <person name="Martin F.M."/>
        </authorList>
    </citation>
    <scope>NUCLEOTIDE SEQUENCE [LARGE SCALE GENOMIC DNA]</scope>
    <source>
        <strain evidence="12 13">CCBAS932</strain>
    </source>
</reference>
<sequence length="280" mass="29777">MSVNIIAGPVAGVVTCLMFYPFDTIKTRLQSPEYRRAAQAGVQRIRLQGLYQGIGPIVLVTLPASAAFFTSYQKSKELLRKALPSLPSPIINCAGSSIAEMIASAVATPAEVIKQNAQILSGGGTSTSLQALRLIGRNPRDLWRGYTLLAGRNLPFIAIQFPIYEELKVLLGSGSAKGDLWETGKVTGLAAMASGGVAACLTTPIDVVKTRVMLTAGNLGRRIGAVETFKDVWKTEGVRGVFRGGALRTVWTSIGSGVYLALYESLIAYGGDRKALDVDI</sequence>
<dbReference type="GO" id="GO:0016020">
    <property type="term" value="C:membrane"/>
    <property type="evidence" value="ECO:0007669"/>
    <property type="project" value="UniProtKB-SubCell"/>
</dbReference>
<evidence type="ECO:0000256" key="5">
    <source>
        <dbReference type="ARBA" id="ARBA00022737"/>
    </source>
</evidence>
<name>A0A3N4KMW0_9PEZI</name>
<dbReference type="SUPFAM" id="SSF103506">
    <property type="entry name" value="Mitochondrial carrier"/>
    <property type="match status" value="1"/>
</dbReference>
<keyword evidence="3 10" id="KW-0813">Transport</keyword>
<feature type="repeat" description="Solcar" evidence="9">
    <location>
        <begin position="1"/>
        <end position="78"/>
    </location>
</feature>
<dbReference type="Proteomes" id="UP000277580">
    <property type="component" value="Unassembled WGS sequence"/>
</dbReference>
<feature type="repeat" description="Solcar" evidence="9">
    <location>
        <begin position="182"/>
        <end position="269"/>
    </location>
</feature>
<evidence type="ECO:0000313" key="12">
    <source>
        <dbReference type="EMBL" id="RPB10778.1"/>
    </source>
</evidence>
<feature type="transmembrane region" description="Helical" evidence="11">
    <location>
        <begin position="6"/>
        <end position="22"/>
    </location>
</feature>
<proteinExistence type="inferred from homology"/>
<dbReference type="InParanoid" id="A0A3N4KMW0"/>
<dbReference type="OrthoDB" id="250329at2759"/>
<keyword evidence="5" id="KW-0677">Repeat</keyword>
<evidence type="ECO:0000256" key="11">
    <source>
        <dbReference type="SAM" id="Phobius"/>
    </source>
</evidence>
<dbReference type="PANTHER" id="PTHR45667">
    <property type="entry name" value="S-ADENOSYLMETHIONINE MITOCHONDRIAL CARRIER PROTEIN"/>
    <property type="match status" value="1"/>
</dbReference>
<comment type="similarity">
    <text evidence="2 10">Belongs to the mitochondrial carrier (TC 2.A.29) family.</text>
</comment>
<evidence type="ECO:0000256" key="3">
    <source>
        <dbReference type="ARBA" id="ARBA00022448"/>
    </source>
</evidence>
<accession>A0A3N4KMW0</accession>
<evidence type="ECO:0000313" key="13">
    <source>
        <dbReference type="Proteomes" id="UP000277580"/>
    </source>
</evidence>
<dbReference type="Pfam" id="PF00153">
    <property type="entry name" value="Mito_carr"/>
    <property type="match status" value="3"/>
</dbReference>
<dbReference type="EMBL" id="ML119140">
    <property type="protein sequence ID" value="RPB10778.1"/>
    <property type="molecule type" value="Genomic_DNA"/>
</dbReference>
<dbReference type="PROSITE" id="PS50920">
    <property type="entry name" value="SOLCAR"/>
    <property type="match status" value="3"/>
</dbReference>
<dbReference type="InterPro" id="IPR023395">
    <property type="entry name" value="MCP_dom_sf"/>
</dbReference>